<protein>
    <submittedName>
        <fullName evidence="2">Uncharacterized protein</fullName>
    </submittedName>
</protein>
<comment type="caution">
    <text evidence="2">The sequence shown here is derived from an EMBL/GenBank/DDBJ whole genome shotgun (WGS) entry which is preliminary data.</text>
</comment>
<gene>
    <name evidence="2" type="ORF">SKAU_G00184910</name>
</gene>
<evidence type="ECO:0000256" key="1">
    <source>
        <dbReference type="SAM" id="MobiDB-lite"/>
    </source>
</evidence>
<name>A0A9Q1FCJ0_SYNKA</name>
<proteinExistence type="predicted"/>
<dbReference type="EMBL" id="JAINUF010000006">
    <property type="protein sequence ID" value="KAJ8355697.1"/>
    <property type="molecule type" value="Genomic_DNA"/>
</dbReference>
<sequence>MCGGGMLGNIGRRMLKMELPGKRKRGRPKRRFMDVEEKQDGPSNSQINASAVKAVSPFQEARIPALSKPRGPKSTAQLLKSSRRNSHSARRFHPQTYGSKQSASAKYSETEIKGKVPLFCPALTDKSRRSNTC</sequence>
<dbReference type="Proteomes" id="UP001152622">
    <property type="component" value="Chromosome 6"/>
</dbReference>
<organism evidence="2 3">
    <name type="scientific">Synaphobranchus kaupii</name>
    <name type="common">Kaup's arrowtooth eel</name>
    <dbReference type="NCBI Taxonomy" id="118154"/>
    <lineage>
        <taxon>Eukaryota</taxon>
        <taxon>Metazoa</taxon>
        <taxon>Chordata</taxon>
        <taxon>Craniata</taxon>
        <taxon>Vertebrata</taxon>
        <taxon>Euteleostomi</taxon>
        <taxon>Actinopterygii</taxon>
        <taxon>Neopterygii</taxon>
        <taxon>Teleostei</taxon>
        <taxon>Anguilliformes</taxon>
        <taxon>Synaphobranchidae</taxon>
        <taxon>Synaphobranchus</taxon>
    </lineage>
</organism>
<evidence type="ECO:0000313" key="2">
    <source>
        <dbReference type="EMBL" id="KAJ8355697.1"/>
    </source>
</evidence>
<accession>A0A9Q1FCJ0</accession>
<reference evidence="2" key="1">
    <citation type="journal article" date="2023" name="Science">
        <title>Genome structures resolve the early diversification of teleost fishes.</title>
        <authorList>
            <person name="Parey E."/>
            <person name="Louis A."/>
            <person name="Montfort J."/>
            <person name="Bouchez O."/>
            <person name="Roques C."/>
            <person name="Iampietro C."/>
            <person name="Lluch J."/>
            <person name="Castinel A."/>
            <person name="Donnadieu C."/>
            <person name="Desvignes T."/>
            <person name="Floi Bucao C."/>
            <person name="Jouanno E."/>
            <person name="Wen M."/>
            <person name="Mejri S."/>
            <person name="Dirks R."/>
            <person name="Jansen H."/>
            <person name="Henkel C."/>
            <person name="Chen W.J."/>
            <person name="Zahm M."/>
            <person name="Cabau C."/>
            <person name="Klopp C."/>
            <person name="Thompson A.W."/>
            <person name="Robinson-Rechavi M."/>
            <person name="Braasch I."/>
            <person name="Lecointre G."/>
            <person name="Bobe J."/>
            <person name="Postlethwait J.H."/>
            <person name="Berthelot C."/>
            <person name="Roest Crollius H."/>
            <person name="Guiguen Y."/>
        </authorList>
    </citation>
    <scope>NUCLEOTIDE SEQUENCE</scope>
    <source>
        <strain evidence="2">WJC10195</strain>
    </source>
</reference>
<feature type="compositionally biased region" description="Basic residues" evidence="1">
    <location>
        <begin position="81"/>
        <end position="93"/>
    </location>
</feature>
<keyword evidence="3" id="KW-1185">Reference proteome</keyword>
<feature type="compositionally biased region" description="Polar residues" evidence="1">
    <location>
        <begin position="96"/>
        <end position="107"/>
    </location>
</feature>
<feature type="region of interest" description="Disordered" evidence="1">
    <location>
        <begin position="19"/>
        <end position="109"/>
    </location>
</feature>
<feature type="compositionally biased region" description="Basic and acidic residues" evidence="1">
    <location>
        <begin position="31"/>
        <end position="40"/>
    </location>
</feature>
<evidence type="ECO:0000313" key="3">
    <source>
        <dbReference type="Proteomes" id="UP001152622"/>
    </source>
</evidence>
<dbReference type="AlphaFoldDB" id="A0A9Q1FCJ0"/>